<dbReference type="Gene3D" id="2.60.40.10">
    <property type="entry name" value="Immunoglobulins"/>
    <property type="match status" value="1"/>
</dbReference>
<dbReference type="GO" id="GO:0046983">
    <property type="term" value="F:protein dimerization activity"/>
    <property type="evidence" value="ECO:0007669"/>
    <property type="project" value="InterPro"/>
</dbReference>
<dbReference type="PANTHER" id="PTHR47351">
    <property type="entry name" value="CHITIN BIOSYNTHESIS PROTEIN CHS5"/>
    <property type="match status" value="1"/>
</dbReference>
<dbReference type="InterPro" id="IPR031673">
    <property type="entry name" value="Chs5_N"/>
</dbReference>
<dbReference type="InterPro" id="IPR036116">
    <property type="entry name" value="FN3_sf"/>
</dbReference>
<dbReference type="Pfam" id="PF16893">
    <property type="entry name" value="fn3_2"/>
    <property type="match status" value="1"/>
</dbReference>
<evidence type="ECO:0000313" key="4">
    <source>
        <dbReference type="EMBL" id="OLL26476.1"/>
    </source>
</evidence>
<dbReference type="EMBL" id="LXFE01000178">
    <property type="protein sequence ID" value="OLL26476.1"/>
    <property type="molecule type" value="Genomic_DNA"/>
</dbReference>
<dbReference type="InterPro" id="IPR031669">
    <property type="entry name" value="Fn3_2"/>
</dbReference>
<reference evidence="4 5" key="1">
    <citation type="submission" date="2016-04" db="EMBL/GenBank/DDBJ databases">
        <title>Evolutionary innovation and constraint leading to complex multicellularity in the Ascomycota.</title>
        <authorList>
            <person name="Cisse O."/>
            <person name="Nguyen A."/>
            <person name="Hewitt D.A."/>
            <person name="Jedd G."/>
            <person name="Stajich J.E."/>
        </authorList>
    </citation>
    <scope>NUCLEOTIDE SEQUENCE [LARGE SCALE GENOMIC DNA]</scope>
    <source>
        <strain evidence="4 5">DAH-3</strain>
    </source>
</reference>
<evidence type="ECO:0000313" key="5">
    <source>
        <dbReference type="Proteomes" id="UP000186594"/>
    </source>
</evidence>
<dbReference type="PROSITE" id="PS50853">
    <property type="entry name" value="FN3"/>
    <property type="match status" value="1"/>
</dbReference>
<protein>
    <submittedName>
        <fullName evidence="4">Chitin biosynthesis protein CHS5</fullName>
    </submittedName>
</protein>
<dbReference type="InterPro" id="IPR003961">
    <property type="entry name" value="FN3_dom"/>
</dbReference>
<dbReference type="SMART" id="SM00292">
    <property type="entry name" value="BRCT"/>
    <property type="match status" value="1"/>
</dbReference>
<dbReference type="CDD" id="cd13945">
    <property type="entry name" value="Chs5_N"/>
    <property type="match status" value="1"/>
</dbReference>
<dbReference type="Pfam" id="PF16892">
    <property type="entry name" value="CHS5_N"/>
    <property type="match status" value="1"/>
</dbReference>
<proteinExistence type="predicted"/>
<dbReference type="STRING" id="1198029.A0A1U7LUX6"/>
<dbReference type="SUPFAM" id="SSF49265">
    <property type="entry name" value="Fibronectin type III"/>
    <property type="match status" value="1"/>
</dbReference>
<dbReference type="InterPro" id="IPR052827">
    <property type="entry name" value="CHS_Export/Cell_Fusion_Reg"/>
</dbReference>
<dbReference type="GO" id="GO:0006893">
    <property type="term" value="P:Golgi to plasma membrane transport"/>
    <property type="evidence" value="ECO:0007669"/>
    <property type="project" value="TreeGrafter"/>
</dbReference>
<organism evidence="4 5">
    <name type="scientific">Neolecta irregularis (strain DAH-3)</name>
    <dbReference type="NCBI Taxonomy" id="1198029"/>
    <lineage>
        <taxon>Eukaryota</taxon>
        <taxon>Fungi</taxon>
        <taxon>Dikarya</taxon>
        <taxon>Ascomycota</taxon>
        <taxon>Taphrinomycotina</taxon>
        <taxon>Neolectales</taxon>
        <taxon>Neolectaceae</taxon>
        <taxon>Neolecta</taxon>
    </lineage>
</organism>
<accession>A0A1U7LUX6</accession>
<keyword evidence="5" id="KW-1185">Reference proteome</keyword>
<dbReference type="OrthoDB" id="245697at2759"/>
<dbReference type="AlphaFoldDB" id="A0A1U7LUX6"/>
<dbReference type="GO" id="GO:0034044">
    <property type="term" value="C:exomer complex"/>
    <property type="evidence" value="ECO:0007669"/>
    <property type="project" value="TreeGrafter"/>
</dbReference>
<dbReference type="SUPFAM" id="SSF52113">
    <property type="entry name" value="BRCT domain"/>
    <property type="match status" value="1"/>
</dbReference>
<evidence type="ECO:0000259" key="3">
    <source>
        <dbReference type="PROSITE" id="PS50853"/>
    </source>
</evidence>
<dbReference type="Gene3D" id="6.20.120.50">
    <property type="match status" value="1"/>
</dbReference>
<dbReference type="GO" id="GO:0005802">
    <property type="term" value="C:trans-Golgi network"/>
    <property type="evidence" value="ECO:0007669"/>
    <property type="project" value="TreeGrafter"/>
</dbReference>
<dbReference type="Pfam" id="PF12738">
    <property type="entry name" value="PTCB-BRCT"/>
    <property type="match status" value="1"/>
</dbReference>
<feature type="region of interest" description="Disordered" evidence="1">
    <location>
        <begin position="262"/>
        <end position="383"/>
    </location>
</feature>
<dbReference type="InterPro" id="IPR001357">
    <property type="entry name" value="BRCT_dom"/>
</dbReference>
<comment type="caution">
    <text evidence="4">The sequence shown here is derived from an EMBL/GenBank/DDBJ whole genome shotgun (WGS) entry which is preliminary data.</text>
</comment>
<feature type="domain" description="BRCT" evidence="2">
    <location>
        <begin position="164"/>
        <end position="254"/>
    </location>
</feature>
<sequence length="383" mass="41797">MGGQQLTVGKLDAGMAVLLTSDHHQIEFPSILLPKAVTAGSIINITVCQDHQAEKEEIEKFNLLQAQILQKYGSTSPSPPVLRLRNATQTSIVLEWDPLELASCTFKDLSLWKNGHRLGKIPDPMNQTVTKLSGLQLDTIYSFHLVLSTTGGTFSSPPLTVHTHKMTDLSGITICKGELPESEEKRLQAAVINIGARLPIQETVQIDTTHFVCAVGRGEEWKKAEQKSIPSVTVDWIEACAQEGRIVGVKGYYLGADPALRRQSVGPTSQSYNSKKRSSQTSLSLSSATKEEPTSPLSRTVHPYQQAPIYEEPAEPSKQSPYAEQNNSEITKSENSEVSLPEETSPEGRTIETAQEDSSICKLPSPTETGEDGGNDLFETVTI</sequence>
<dbReference type="InterPro" id="IPR036420">
    <property type="entry name" value="BRCT_dom_sf"/>
</dbReference>
<dbReference type="Proteomes" id="UP000186594">
    <property type="component" value="Unassembled WGS sequence"/>
</dbReference>
<dbReference type="OMA" id="ACEQNGR"/>
<evidence type="ECO:0000256" key="1">
    <source>
        <dbReference type="SAM" id="MobiDB-lite"/>
    </source>
</evidence>
<dbReference type="InterPro" id="IPR013783">
    <property type="entry name" value="Ig-like_fold"/>
</dbReference>
<name>A0A1U7LUX6_NEOID</name>
<feature type="domain" description="Fibronectin type-III" evidence="3">
    <location>
        <begin position="76"/>
        <end position="170"/>
    </location>
</feature>
<feature type="compositionally biased region" description="Polar residues" evidence="1">
    <location>
        <begin position="317"/>
        <end position="330"/>
    </location>
</feature>
<dbReference type="PROSITE" id="PS50172">
    <property type="entry name" value="BRCT"/>
    <property type="match status" value="1"/>
</dbReference>
<dbReference type="CDD" id="cd00063">
    <property type="entry name" value="FN3"/>
    <property type="match status" value="1"/>
</dbReference>
<evidence type="ECO:0000259" key="2">
    <source>
        <dbReference type="PROSITE" id="PS50172"/>
    </source>
</evidence>
<dbReference type="PANTHER" id="PTHR47351:SF1">
    <property type="entry name" value="CHITIN BIOSYNTHESIS PROTEIN CHS5"/>
    <property type="match status" value="1"/>
</dbReference>
<gene>
    <name evidence="4" type="ORF">NEOLI_002359</name>
</gene>
<dbReference type="Gene3D" id="3.40.50.10190">
    <property type="entry name" value="BRCT domain"/>
    <property type="match status" value="1"/>
</dbReference>
<dbReference type="GO" id="GO:0000747">
    <property type="term" value="P:conjugation with cellular fusion"/>
    <property type="evidence" value="ECO:0007669"/>
    <property type="project" value="TreeGrafter"/>
</dbReference>